<dbReference type="Proteomes" id="UP000293360">
    <property type="component" value="Unassembled WGS sequence"/>
</dbReference>
<evidence type="ECO:0008006" key="6">
    <source>
        <dbReference type="Google" id="ProtNLM"/>
    </source>
</evidence>
<proteinExistence type="predicted"/>
<comment type="cofactor">
    <cofactor evidence="1">
        <name>Cu(2+)</name>
        <dbReference type="ChEBI" id="CHEBI:29036"/>
    </cofactor>
</comment>
<dbReference type="EMBL" id="QJNU01000138">
    <property type="protein sequence ID" value="RYP06264.1"/>
    <property type="molecule type" value="Genomic_DNA"/>
</dbReference>
<evidence type="ECO:0000256" key="1">
    <source>
        <dbReference type="ARBA" id="ARBA00001973"/>
    </source>
</evidence>
<evidence type="ECO:0000313" key="4">
    <source>
        <dbReference type="EMBL" id="RYP06264.1"/>
    </source>
</evidence>
<evidence type="ECO:0000256" key="2">
    <source>
        <dbReference type="ARBA" id="ARBA00023008"/>
    </source>
</evidence>
<reference evidence="4 5" key="1">
    <citation type="submission" date="2018-06" db="EMBL/GenBank/DDBJ databases">
        <title>Complete Genomes of Monosporascus.</title>
        <authorList>
            <person name="Robinson A.J."/>
            <person name="Natvig D.O."/>
        </authorList>
    </citation>
    <scope>NUCLEOTIDE SEQUENCE [LARGE SCALE GENOMIC DNA]</scope>
    <source>
        <strain evidence="4 5">CBS 110550</strain>
    </source>
</reference>
<dbReference type="OrthoDB" id="120613at2759"/>
<sequence length="150" mass="15599">MRATAADIAPGFLLPGLALGHGLVSAPPSRSAGAATARACGQRIADEIRGDPTSHGLRFEPDNAATDVQTYRPGQEVDVKVRLTIPHAGRANVSVVDTAADAVVGNGGAPLMSWPSGYADERQFYSGQTPRDQTDYHHHPGGPGRPGVPQ</sequence>
<name>A0A4Q4TJS8_9PEZI</name>
<dbReference type="AlphaFoldDB" id="A0A4Q4TJS8"/>
<gene>
    <name evidence="4" type="ORF">DL764_003278</name>
</gene>
<comment type="caution">
    <text evidence="4">The sequence shown here is derived from an EMBL/GenBank/DDBJ whole genome shotgun (WGS) entry which is preliminary data.</text>
</comment>
<feature type="region of interest" description="Disordered" evidence="3">
    <location>
        <begin position="120"/>
        <end position="150"/>
    </location>
</feature>
<dbReference type="PANTHER" id="PTHR36575:SF2">
    <property type="entry name" value="CHITIN-BINDING TYPE-4 DOMAIN-CONTAINING PROTEIN-RELATED"/>
    <property type="match status" value="1"/>
</dbReference>
<dbReference type="InterPro" id="IPR052282">
    <property type="entry name" value="Starch-active_LPMO"/>
</dbReference>
<accession>A0A4Q4TJS8</accession>
<evidence type="ECO:0000313" key="5">
    <source>
        <dbReference type="Proteomes" id="UP000293360"/>
    </source>
</evidence>
<dbReference type="PANTHER" id="PTHR36575">
    <property type="entry name" value="BINDING PROTEIN, PUTATIVE (AFU_ORTHOLOGUE AFUA_1G14430)-RELATED"/>
    <property type="match status" value="1"/>
</dbReference>
<keyword evidence="5" id="KW-1185">Reference proteome</keyword>
<keyword evidence="2" id="KW-0186">Copper</keyword>
<evidence type="ECO:0000256" key="3">
    <source>
        <dbReference type="SAM" id="MobiDB-lite"/>
    </source>
</evidence>
<organism evidence="4 5">
    <name type="scientific">Monosporascus ibericus</name>
    <dbReference type="NCBI Taxonomy" id="155417"/>
    <lineage>
        <taxon>Eukaryota</taxon>
        <taxon>Fungi</taxon>
        <taxon>Dikarya</taxon>
        <taxon>Ascomycota</taxon>
        <taxon>Pezizomycotina</taxon>
        <taxon>Sordariomycetes</taxon>
        <taxon>Xylariomycetidae</taxon>
        <taxon>Xylariales</taxon>
        <taxon>Xylariales incertae sedis</taxon>
        <taxon>Monosporascus</taxon>
    </lineage>
</organism>
<protein>
    <recommendedName>
        <fullName evidence="6">Chitin-binding type-4 domain-containing protein</fullName>
    </recommendedName>
</protein>
<feature type="compositionally biased region" description="Gly residues" evidence="3">
    <location>
        <begin position="141"/>
        <end position="150"/>
    </location>
</feature>